<dbReference type="InterPro" id="IPR001611">
    <property type="entry name" value="Leu-rich_rpt"/>
</dbReference>
<evidence type="ECO:0000313" key="11">
    <source>
        <dbReference type="EMBL" id="GAU26862.1"/>
    </source>
</evidence>
<dbReference type="PANTHER" id="PTHR48056:SF2">
    <property type="entry name" value="RECEPTOR PROTEIN KINASE-LIKE PROTEIN ZAR1"/>
    <property type="match status" value="1"/>
</dbReference>
<keyword evidence="8 10" id="KW-0472">Membrane</keyword>
<evidence type="ECO:0000256" key="7">
    <source>
        <dbReference type="ARBA" id="ARBA00022989"/>
    </source>
</evidence>
<keyword evidence="5" id="KW-0732">Signal</keyword>
<evidence type="ECO:0008006" key="13">
    <source>
        <dbReference type="Google" id="ProtNLM"/>
    </source>
</evidence>
<dbReference type="Pfam" id="PF00560">
    <property type="entry name" value="LRR_1"/>
    <property type="match status" value="4"/>
</dbReference>
<keyword evidence="7 10" id="KW-1133">Transmembrane helix</keyword>
<gene>
    <name evidence="11" type="ORF">TSUD_02640</name>
</gene>
<keyword evidence="9" id="KW-0325">Glycoprotein</keyword>
<proteinExistence type="predicted"/>
<dbReference type="SUPFAM" id="SSF52058">
    <property type="entry name" value="L domain-like"/>
    <property type="match status" value="1"/>
</dbReference>
<dbReference type="AlphaFoldDB" id="A0A2Z6MNP7"/>
<evidence type="ECO:0000256" key="5">
    <source>
        <dbReference type="ARBA" id="ARBA00022729"/>
    </source>
</evidence>
<dbReference type="EMBL" id="DF973343">
    <property type="protein sequence ID" value="GAU26862.1"/>
    <property type="molecule type" value="Genomic_DNA"/>
</dbReference>
<dbReference type="PANTHER" id="PTHR48056">
    <property type="entry name" value="LRR RECEPTOR-LIKE SERINE/THREONINE-PROTEIN KINASE-RELATED"/>
    <property type="match status" value="1"/>
</dbReference>
<evidence type="ECO:0000313" key="12">
    <source>
        <dbReference type="Proteomes" id="UP000242715"/>
    </source>
</evidence>
<dbReference type="GO" id="GO:0033612">
    <property type="term" value="F:receptor serine/threonine kinase binding"/>
    <property type="evidence" value="ECO:0007669"/>
    <property type="project" value="TreeGrafter"/>
</dbReference>
<evidence type="ECO:0000256" key="3">
    <source>
        <dbReference type="ARBA" id="ARBA00022614"/>
    </source>
</evidence>
<evidence type="ECO:0000256" key="2">
    <source>
        <dbReference type="ARBA" id="ARBA00022553"/>
    </source>
</evidence>
<evidence type="ECO:0000256" key="1">
    <source>
        <dbReference type="ARBA" id="ARBA00004167"/>
    </source>
</evidence>
<protein>
    <recommendedName>
        <fullName evidence="13">Leucine-rich repeat-containing N-terminal plant-type domain-containing protein</fullName>
    </recommendedName>
</protein>
<keyword evidence="3" id="KW-0433">Leucine-rich repeat</keyword>
<evidence type="ECO:0000256" key="4">
    <source>
        <dbReference type="ARBA" id="ARBA00022692"/>
    </source>
</evidence>
<evidence type="ECO:0000256" key="10">
    <source>
        <dbReference type="SAM" id="Phobius"/>
    </source>
</evidence>
<name>A0A2Z6MNP7_TRISU</name>
<evidence type="ECO:0000256" key="8">
    <source>
        <dbReference type="ARBA" id="ARBA00023136"/>
    </source>
</evidence>
<keyword evidence="12" id="KW-1185">Reference proteome</keyword>
<comment type="subcellular location">
    <subcellularLocation>
        <location evidence="1">Membrane</location>
        <topology evidence="1">Single-pass membrane protein</topology>
    </subcellularLocation>
</comment>
<dbReference type="InterPro" id="IPR032675">
    <property type="entry name" value="LRR_dom_sf"/>
</dbReference>
<accession>A0A2Z6MNP7</accession>
<dbReference type="Gene3D" id="3.80.10.10">
    <property type="entry name" value="Ribonuclease Inhibitor"/>
    <property type="match status" value="1"/>
</dbReference>
<feature type="transmembrane region" description="Helical" evidence="10">
    <location>
        <begin position="183"/>
        <end position="205"/>
    </location>
</feature>
<dbReference type="OrthoDB" id="676979at2759"/>
<evidence type="ECO:0000256" key="9">
    <source>
        <dbReference type="ARBA" id="ARBA00023180"/>
    </source>
</evidence>
<dbReference type="GO" id="GO:0016020">
    <property type="term" value="C:membrane"/>
    <property type="evidence" value="ECO:0007669"/>
    <property type="project" value="UniProtKB-SubCell"/>
</dbReference>
<keyword evidence="6" id="KW-0677">Repeat</keyword>
<sequence length="247" mass="27201">MKEEAQALLAFKNGADVNNMLMYTTNNYCQWEGVQCINGSVVKYQIQHLNLQDLSPLTNLKSLFLSQNNFSGSFPPSILILKRLVALSLSSNNFSDTLPFELNDLKNLLSLNLSFNHFSGSFPPLNQAHLKVLDVSNNNFSGALPNTETLSHFKPASFSNNSYLCGEIIHKECPYHHHHHNHGLRIALIVFFATICIAICAILVIKKNKSGGESSTRFDQGRAASGDTATSTKHVQVATVVVSPLTI</sequence>
<keyword evidence="2" id="KW-0597">Phosphoprotein</keyword>
<reference evidence="12" key="1">
    <citation type="journal article" date="2017" name="Front. Plant Sci.">
        <title>Climate Clever Clovers: New Paradigm to Reduce the Environmental Footprint of Ruminants by Breeding Low Methanogenic Forages Utilizing Haplotype Variation.</title>
        <authorList>
            <person name="Kaur P."/>
            <person name="Appels R."/>
            <person name="Bayer P.E."/>
            <person name="Keeble-Gagnere G."/>
            <person name="Wang J."/>
            <person name="Hirakawa H."/>
            <person name="Shirasawa K."/>
            <person name="Vercoe P."/>
            <person name="Stefanova K."/>
            <person name="Durmic Z."/>
            <person name="Nichols P."/>
            <person name="Revell C."/>
            <person name="Isobe S.N."/>
            <person name="Edwards D."/>
            <person name="Erskine W."/>
        </authorList>
    </citation>
    <scope>NUCLEOTIDE SEQUENCE [LARGE SCALE GENOMIC DNA]</scope>
    <source>
        <strain evidence="12">cv. Daliak</strain>
    </source>
</reference>
<dbReference type="InterPro" id="IPR050647">
    <property type="entry name" value="Plant_LRR-RLKs"/>
</dbReference>
<evidence type="ECO:0000256" key="6">
    <source>
        <dbReference type="ARBA" id="ARBA00022737"/>
    </source>
</evidence>
<organism evidence="11 12">
    <name type="scientific">Trifolium subterraneum</name>
    <name type="common">Subterranean clover</name>
    <dbReference type="NCBI Taxonomy" id="3900"/>
    <lineage>
        <taxon>Eukaryota</taxon>
        <taxon>Viridiplantae</taxon>
        <taxon>Streptophyta</taxon>
        <taxon>Embryophyta</taxon>
        <taxon>Tracheophyta</taxon>
        <taxon>Spermatophyta</taxon>
        <taxon>Magnoliopsida</taxon>
        <taxon>eudicotyledons</taxon>
        <taxon>Gunneridae</taxon>
        <taxon>Pentapetalae</taxon>
        <taxon>rosids</taxon>
        <taxon>fabids</taxon>
        <taxon>Fabales</taxon>
        <taxon>Fabaceae</taxon>
        <taxon>Papilionoideae</taxon>
        <taxon>50 kb inversion clade</taxon>
        <taxon>NPAAA clade</taxon>
        <taxon>Hologalegina</taxon>
        <taxon>IRL clade</taxon>
        <taxon>Trifolieae</taxon>
        <taxon>Trifolium</taxon>
    </lineage>
</organism>
<keyword evidence="4 10" id="KW-0812">Transmembrane</keyword>
<dbReference type="Proteomes" id="UP000242715">
    <property type="component" value="Unassembled WGS sequence"/>
</dbReference>
<dbReference type="FunFam" id="3.80.10.10:FF:000722">
    <property type="entry name" value="Leucine-rich repeat receptor-like protein kinase"/>
    <property type="match status" value="1"/>
</dbReference>